<reference evidence="1 2" key="1">
    <citation type="submission" date="2019-12" db="EMBL/GenBank/DDBJ databases">
        <title>Complete genome sequence of Streptococcus sp. CNU G2 isolated frome Bos taurus coreanae.</title>
        <authorList>
            <person name="Park S.Y."/>
            <person name="Kim J.H."/>
            <person name="Seo S.W."/>
        </authorList>
    </citation>
    <scope>NUCLEOTIDE SEQUENCE [LARGE SCALE GENOMIC DNA]</scope>
    <source>
        <strain evidence="1 2">CNU G2</strain>
        <plasmid evidence="2">p_cnu_g2</plasmid>
    </source>
</reference>
<dbReference type="RefSeq" id="WP_157328569.1">
    <property type="nucleotide sequence ID" value="NZ_CP046920.1"/>
</dbReference>
<sequence>MLPLREIQEQYKHAKYLETDDGKKNTSIVIAQARKNQKNWYEEEYMDLGFEVVPSHLISLVQDYTQPHIDRSLMGDERLKREARKKILACRVVGVIETAPTVAKDNPKFVALEDMLVVEPIEPTLEGLKIYVPHRHAGMSQTHKLRHMIDRILPVKLVDLKERRYENYFLENSIKHNYVAEGDIDIAEFIMNSYIADNIPSGNTQRKLTPLQNRILNQPFKGLVTYVSDKGVFVLTNELYTFFIPNEEYSYMANSKVYSIKDTVHTFDEVEFNYTGFRRGRGKNTNSENENTNNTILLQGEHISFEEKPVIRLKRLIEEKKMVGKVFKAYLITYDPTKKHFIELEDFPGVLVKLKPQAEITPQLAVTKEPISVFVERARAYTDTESGKISIFVHCLFNTTINERKNDMLASFFQKK</sequence>
<dbReference type="KEGG" id="srum:GPZ88_09920"/>
<gene>
    <name evidence="1" type="ORF">GPZ88_09920</name>
</gene>
<proteinExistence type="predicted"/>
<evidence type="ECO:0000313" key="2">
    <source>
        <dbReference type="Proteomes" id="UP000503166"/>
    </source>
</evidence>
<dbReference type="AlphaFoldDB" id="A0A6G8I2R0"/>
<name>A0A6G8I2R0_9STRE</name>
<keyword evidence="1" id="KW-0614">Plasmid</keyword>
<organism evidence="1 2">
    <name type="scientific">Streptococcus ruminicola</name>
    <dbReference type="NCBI Taxonomy" id="2686210"/>
    <lineage>
        <taxon>Bacteria</taxon>
        <taxon>Bacillati</taxon>
        <taxon>Bacillota</taxon>
        <taxon>Bacilli</taxon>
        <taxon>Lactobacillales</taxon>
        <taxon>Streptococcaceae</taxon>
        <taxon>Streptococcus</taxon>
    </lineage>
</organism>
<accession>A0A6G8I2R0</accession>
<evidence type="ECO:0000313" key="1">
    <source>
        <dbReference type="EMBL" id="QIM47385.1"/>
    </source>
</evidence>
<dbReference type="EMBL" id="CP046920">
    <property type="protein sequence ID" value="QIM47385.1"/>
    <property type="molecule type" value="Genomic_DNA"/>
</dbReference>
<protein>
    <submittedName>
        <fullName evidence="1">Uncharacterized protein</fullName>
    </submittedName>
</protein>
<dbReference type="Proteomes" id="UP000503166">
    <property type="component" value="Plasmid p_CNU_G2"/>
</dbReference>
<geneLocation type="plasmid" evidence="2">
    <name>p_cnu_g2</name>
</geneLocation>